<dbReference type="Pfam" id="PF13340">
    <property type="entry name" value="DUF4096"/>
    <property type="match status" value="1"/>
</dbReference>
<evidence type="ECO:0000259" key="1">
    <source>
        <dbReference type="Pfam" id="PF13340"/>
    </source>
</evidence>
<organism evidence="2 3">
    <name type="scientific">Collimonas fungivorans (strain Ter331)</name>
    <dbReference type="NCBI Taxonomy" id="1005048"/>
    <lineage>
        <taxon>Bacteria</taxon>
        <taxon>Pseudomonadati</taxon>
        <taxon>Pseudomonadota</taxon>
        <taxon>Betaproteobacteria</taxon>
        <taxon>Burkholderiales</taxon>
        <taxon>Oxalobacteraceae</taxon>
        <taxon>Collimonas</taxon>
    </lineage>
</organism>
<dbReference type="AlphaFoldDB" id="G0AGA9"/>
<keyword evidence="3" id="KW-1185">Reference proteome</keyword>
<reference evidence="2 3" key="2">
    <citation type="journal article" date="2006" name="J. Microbiol. Methods">
        <title>Genomic flank-sequencing of plasposon insertion sites for rapid identification of functional genes.</title>
        <authorList>
            <person name="Leveau J.H."/>
            <person name="Gerards S."/>
            <person name="Fritsche K."/>
            <person name="Zondag G."/>
            <person name="van Veen J.A."/>
        </authorList>
    </citation>
    <scope>NUCLEOTIDE SEQUENCE [LARGE SCALE GENOMIC DNA]</scope>
    <source>
        <strain evidence="2 3">Ter331</strain>
    </source>
</reference>
<reference evidence="2 3" key="5">
    <citation type="journal article" date="2011" name="ISME J.">
        <title>Dual transcriptional profiling of a bacterial/fungal confrontation: Collimonas fungivorans versus Aspergillus niger.</title>
        <authorList>
            <person name="Mela F."/>
            <person name="Fritsche K."/>
            <person name="de Boer W."/>
            <person name="van Veen J.A."/>
            <person name="de Graaff L.H."/>
            <person name="van den Berg M."/>
            <person name="Leveau J.H."/>
        </authorList>
    </citation>
    <scope>NUCLEOTIDE SEQUENCE [LARGE SCALE GENOMIC DNA]</scope>
    <source>
        <strain evidence="2 3">Ter331</strain>
    </source>
</reference>
<evidence type="ECO:0000313" key="3">
    <source>
        <dbReference type="Proteomes" id="UP000008392"/>
    </source>
</evidence>
<dbReference type="EMBL" id="CP002745">
    <property type="protein sequence ID" value="AEK60000.1"/>
    <property type="molecule type" value="Genomic_DNA"/>
</dbReference>
<protein>
    <submittedName>
        <fullName evidence="2">Transposase</fullName>
    </submittedName>
</protein>
<dbReference type="HOGENOM" id="CLU_055261_2_1_4"/>
<gene>
    <name evidence="2" type="ordered locus">CFU_0162</name>
</gene>
<dbReference type="InterPro" id="IPR025161">
    <property type="entry name" value="IS402-like_dom"/>
</dbReference>
<dbReference type="PANTHER" id="PTHR46637">
    <property type="entry name" value="TIS1421-TRANSPOSASE PROTEIN A"/>
    <property type="match status" value="1"/>
</dbReference>
<dbReference type="InterPro" id="IPR052909">
    <property type="entry name" value="Transposase_6_like"/>
</dbReference>
<dbReference type="Proteomes" id="UP000008392">
    <property type="component" value="Chromosome"/>
</dbReference>
<name>G0AGA9_COLFT</name>
<reference evidence="2 3" key="3">
    <citation type="journal article" date="2008" name="FEMS Microbiol. Ecol.">
        <title>Identification and characterization of genes underlying chitinolysis in Collimonas fungivorans Ter331.</title>
        <authorList>
            <person name="Fritsche K."/>
            <person name="de Boer W."/>
            <person name="Gerards S."/>
            <person name="van den Berg M."/>
            <person name="van Veen J.A."/>
            <person name="Leveau J.H."/>
        </authorList>
    </citation>
    <scope>NUCLEOTIDE SEQUENCE [LARGE SCALE GENOMIC DNA]</scope>
    <source>
        <strain evidence="2 3">Ter331</strain>
    </source>
</reference>
<dbReference type="PANTHER" id="PTHR46637:SF1">
    <property type="entry name" value="BLL5188 PROTEIN"/>
    <property type="match status" value="1"/>
</dbReference>
<evidence type="ECO:0000313" key="2">
    <source>
        <dbReference type="EMBL" id="AEK60000.1"/>
    </source>
</evidence>
<sequence length="154" mass="17857">MDDMDLREEHWQKLKPLLLGGDADPGATGRDNRLFLQAILWVVESRSKWSALPPEFGRWQTAYVRFMRWNQADIWRQLANRLSDDSELQRKLEAIVAFGDEYTRRATQRLTNKGNRDAYSSMLGKAARQKPCVSIEENTMAGAGSNWIWLLTRK</sequence>
<reference evidence="2 3" key="4">
    <citation type="journal article" date="2010" name="Environ. Microbiol.">
        <title>The bacterial genus Collimonas: mycophagy, weathering and other adaptive solutions to life in oligotrophic soil environments.</title>
        <authorList>
            <person name="Leveau J.H."/>
            <person name="Uroz S."/>
            <person name="de Boer W."/>
        </authorList>
    </citation>
    <scope>NUCLEOTIDE SEQUENCE [LARGE SCALE GENOMIC DNA]</scope>
    <source>
        <strain evidence="2 3">Ter331</strain>
    </source>
</reference>
<reference evidence="2 3" key="1">
    <citation type="journal article" date="2004" name="Environ. Microbiol.">
        <title>Phylogeny-function analysis of (meta)genomic libraries: screening for expression of ribosomal RNA genes by large-insert library fluorescent in situ hybridization (LIL-FISH).</title>
        <authorList>
            <person name="Leveau J.H."/>
            <person name="Gerards S."/>
            <person name="de Boer W."/>
            <person name="van Veen J.A."/>
        </authorList>
    </citation>
    <scope>NUCLEOTIDE SEQUENCE [LARGE SCALE GENOMIC DNA]</scope>
    <source>
        <strain evidence="2 3">Ter331</strain>
    </source>
</reference>
<reference evidence="3" key="6">
    <citation type="submission" date="2011-05" db="EMBL/GenBank/DDBJ databases">
        <title>Complete sequence of Collimonas fungivorans Ter331.</title>
        <authorList>
            <person name="Leveau J.H."/>
        </authorList>
    </citation>
    <scope>NUCLEOTIDE SEQUENCE [LARGE SCALE GENOMIC DNA]</scope>
    <source>
        <strain evidence="3">Ter331</strain>
    </source>
</reference>
<feature type="domain" description="Insertion element IS402-like" evidence="1">
    <location>
        <begin position="6"/>
        <end position="78"/>
    </location>
</feature>
<proteinExistence type="predicted"/>
<dbReference type="KEGG" id="cfu:CFU_0162"/>
<accession>G0AGA9</accession>
<dbReference type="eggNOG" id="COG3293">
    <property type="taxonomic scope" value="Bacteria"/>
</dbReference>